<feature type="region of interest" description="Disordered" evidence="1">
    <location>
        <begin position="73"/>
        <end position="117"/>
    </location>
</feature>
<gene>
    <name evidence="2" type="ORF">CSSPJE1EN2_LOCUS13990</name>
</gene>
<protein>
    <recommendedName>
        <fullName evidence="4">Universal stress protein</fullName>
    </recommendedName>
</protein>
<evidence type="ECO:0000313" key="2">
    <source>
        <dbReference type="EMBL" id="CAK9871322.1"/>
    </source>
</evidence>
<dbReference type="EMBL" id="OZ023703">
    <property type="protein sequence ID" value="CAK9871322.1"/>
    <property type="molecule type" value="Genomic_DNA"/>
</dbReference>
<dbReference type="Gene3D" id="3.40.50.620">
    <property type="entry name" value="HUPs"/>
    <property type="match status" value="1"/>
</dbReference>
<evidence type="ECO:0000256" key="1">
    <source>
        <dbReference type="SAM" id="MobiDB-lite"/>
    </source>
</evidence>
<evidence type="ECO:0000313" key="3">
    <source>
        <dbReference type="Proteomes" id="UP001497522"/>
    </source>
</evidence>
<evidence type="ECO:0008006" key="4">
    <source>
        <dbReference type="Google" id="ProtNLM"/>
    </source>
</evidence>
<sequence length="300" mass="32480">MAVAAEVCAGKSLEYRCPCAFSHLFSLLIFNTLLTMRGSRESSEMSSELSSTQDGVSISVATISGLNSQCTSWAHNGSREPSETSSELSAQDGVSSTSVATTSGLNSPTATAGGVEEAAAENDDVKVIVCLVDATDRMLTKYALNFAITECASRGDTIFLLGLLQGIPAVRTTGRTHPPPLLDSNLQQLISDTRRVYEAKLGNFLSQAQKRAIKLEVKIGVGPAINEIIALGATWVILDSDMGIHRQKILEKTNCGLVEMTTNHSRKFTRIYNPSLRIRSQTPQQHLFSPTSCCFSRFRR</sequence>
<feature type="compositionally biased region" description="Polar residues" evidence="1">
    <location>
        <begin position="83"/>
        <end position="93"/>
    </location>
</feature>
<reference evidence="2 3" key="1">
    <citation type="submission" date="2024-03" db="EMBL/GenBank/DDBJ databases">
        <authorList>
            <consortium name="ELIXIR-Norway"/>
            <consortium name="Elixir Norway"/>
        </authorList>
    </citation>
    <scope>NUCLEOTIDE SEQUENCE [LARGE SCALE GENOMIC DNA]</scope>
</reference>
<organism evidence="2 3">
    <name type="scientific">Sphagnum jensenii</name>
    <dbReference type="NCBI Taxonomy" id="128206"/>
    <lineage>
        <taxon>Eukaryota</taxon>
        <taxon>Viridiplantae</taxon>
        <taxon>Streptophyta</taxon>
        <taxon>Embryophyta</taxon>
        <taxon>Bryophyta</taxon>
        <taxon>Sphagnophytina</taxon>
        <taxon>Sphagnopsida</taxon>
        <taxon>Sphagnales</taxon>
        <taxon>Sphagnaceae</taxon>
        <taxon>Sphagnum</taxon>
    </lineage>
</organism>
<accession>A0ABP1B823</accession>
<dbReference type="InterPro" id="IPR014729">
    <property type="entry name" value="Rossmann-like_a/b/a_fold"/>
</dbReference>
<dbReference type="Proteomes" id="UP001497522">
    <property type="component" value="Chromosome 2"/>
</dbReference>
<name>A0ABP1B823_9BRYO</name>
<feature type="compositionally biased region" description="Low complexity" evidence="1">
    <location>
        <begin position="94"/>
        <end position="117"/>
    </location>
</feature>
<keyword evidence="3" id="KW-1185">Reference proteome</keyword>
<proteinExistence type="predicted"/>